<gene>
    <name evidence="3" type="ORF">G4D64_03210</name>
    <name evidence="2" type="ORF">H1Z61_03215</name>
</gene>
<dbReference type="AlphaFoldDB" id="A0A6B3VW79"/>
<dbReference type="InterPro" id="IPR053144">
    <property type="entry name" value="Acetyltransferase_Butenolide"/>
</dbReference>
<reference evidence="2 5" key="2">
    <citation type="submission" date="2020-07" db="EMBL/GenBank/DDBJ databases">
        <authorList>
            <person name="Feng H."/>
        </authorList>
    </citation>
    <scope>NUCLEOTIDE SEQUENCE [LARGE SCALE GENOMIC DNA]</scope>
    <source>
        <strain evidence="5">s-12</strain>
        <strain evidence="2">S-12</strain>
    </source>
</reference>
<dbReference type="Pfam" id="PF13508">
    <property type="entry name" value="Acetyltransf_7"/>
    <property type="match status" value="1"/>
</dbReference>
<organism evidence="3 4">
    <name type="scientific">Bacillus aquiflavi</name>
    <dbReference type="NCBI Taxonomy" id="2672567"/>
    <lineage>
        <taxon>Bacteria</taxon>
        <taxon>Bacillati</taxon>
        <taxon>Bacillota</taxon>
        <taxon>Bacilli</taxon>
        <taxon>Bacillales</taxon>
        <taxon>Bacillaceae</taxon>
        <taxon>Bacillus</taxon>
    </lineage>
</organism>
<dbReference type="PROSITE" id="PS51186">
    <property type="entry name" value="GNAT"/>
    <property type="match status" value="1"/>
</dbReference>
<dbReference type="PANTHER" id="PTHR43233">
    <property type="entry name" value="FAMILY N-ACETYLTRANSFERASE, PUTATIVE (AFU_ORTHOLOGUE AFUA_6G03350)-RELATED"/>
    <property type="match status" value="1"/>
</dbReference>
<evidence type="ECO:0000313" key="2">
    <source>
        <dbReference type="EMBL" id="MBA4536174.1"/>
    </source>
</evidence>
<keyword evidence="3" id="KW-0808">Transferase</keyword>
<comment type="caution">
    <text evidence="3">The sequence shown here is derived from an EMBL/GenBank/DDBJ whole genome shotgun (WGS) entry which is preliminary data.</text>
</comment>
<dbReference type="PANTHER" id="PTHR43233:SF1">
    <property type="entry name" value="FAMILY N-ACETYLTRANSFERASE, PUTATIVE (AFU_ORTHOLOGUE AFUA_6G03350)-RELATED"/>
    <property type="match status" value="1"/>
</dbReference>
<dbReference type="Proteomes" id="UP000570010">
    <property type="component" value="Unassembled WGS sequence"/>
</dbReference>
<feature type="domain" description="N-acetyltransferase" evidence="1">
    <location>
        <begin position="9"/>
        <end position="142"/>
    </location>
</feature>
<evidence type="ECO:0000313" key="3">
    <source>
        <dbReference type="EMBL" id="NEY80547.1"/>
    </source>
</evidence>
<dbReference type="InterPro" id="IPR000182">
    <property type="entry name" value="GNAT_dom"/>
</dbReference>
<dbReference type="Gene3D" id="3.40.630.30">
    <property type="match status" value="1"/>
</dbReference>
<dbReference type="RefSeq" id="WP_163240044.1">
    <property type="nucleotide sequence ID" value="NZ_CP082780.1"/>
</dbReference>
<dbReference type="EMBL" id="JACEIO010000004">
    <property type="protein sequence ID" value="MBA4536174.1"/>
    <property type="molecule type" value="Genomic_DNA"/>
</dbReference>
<dbReference type="GO" id="GO:0016747">
    <property type="term" value="F:acyltransferase activity, transferring groups other than amino-acyl groups"/>
    <property type="evidence" value="ECO:0007669"/>
    <property type="project" value="InterPro"/>
</dbReference>
<dbReference type="Proteomes" id="UP000472971">
    <property type="component" value="Unassembled WGS sequence"/>
</dbReference>
<keyword evidence="4" id="KW-1185">Reference proteome</keyword>
<dbReference type="InterPro" id="IPR016181">
    <property type="entry name" value="Acyl_CoA_acyltransferase"/>
</dbReference>
<evidence type="ECO:0000313" key="5">
    <source>
        <dbReference type="Proteomes" id="UP000570010"/>
    </source>
</evidence>
<name>A0A6B3VW79_9BACI</name>
<dbReference type="CDD" id="cd04301">
    <property type="entry name" value="NAT_SF"/>
    <property type="match status" value="1"/>
</dbReference>
<evidence type="ECO:0000259" key="1">
    <source>
        <dbReference type="PROSITE" id="PS51186"/>
    </source>
</evidence>
<proteinExistence type="predicted"/>
<sequence length="142" mass="16438">MKDSYIVSSDKKQLNIDVIHHFLCFHSYWAKGITKEIVQKSIDHSALCFGVYKVSDDQLEQIGFARVISDLSTFAYLADVFILPDYRGIGLSKKLIKNIIEHPELNHIRRAMLATKDAHQLYEKFGFKQISDTNLFMELKKN</sequence>
<protein>
    <submittedName>
        <fullName evidence="3">GNAT family N-acetyltransferase</fullName>
    </submittedName>
</protein>
<accession>A0A6B3VW79</accession>
<reference evidence="3 4" key="1">
    <citation type="submission" date="2020-02" db="EMBL/GenBank/DDBJ databases">
        <title>Bacillus aquiflavi sp. nov., isolated from yellow water of strong flavor Chinese baijiu in Yibin region of China.</title>
        <authorList>
            <person name="Xie J."/>
        </authorList>
    </citation>
    <scope>NUCLEOTIDE SEQUENCE [LARGE SCALE GENOMIC DNA]</scope>
    <source>
        <strain evidence="3 4">3H-10</strain>
    </source>
</reference>
<dbReference type="SUPFAM" id="SSF55729">
    <property type="entry name" value="Acyl-CoA N-acyltransferases (Nat)"/>
    <property type="match status" value="1"/>
</dbReference>
<dbReference type="EMBL" id="JAAIWN010000004">
    <property type="protein sequence ID" value="NEY80547.1"/>
    <property type="molecule type" value="Genomic_DNA"/>
</dbReference>
<evidence type="ECO:0000313" key="4">
    <source>
        <dbReference type="Proteomes" id="UP000472971"/>
    </source>
</evidence>